<reference evidence="2 3" key="1">
    <citation type="submission" date="2023-10" db="EMBL/GenBank/DDBJ databases">
        <title>Draft genome sequence of Xylaria bambusicola isolate GMP-LS, the root and basal stem rot pathogen of sugarcane in Indonesia.</title>
        <authorList>
            <person name="Selvaraj P."/>
            <person name="Muralishankar V."/>
            <person name="Muruganantham S."/>
            <person name="Sp S."/>
            <person name="Haryani S."/>
            <person name="Lau K.J.X."/>
            <person name="Naqvi N.I."/>
        </authorList>
    </citation>
    <scope>NUCLEOTIDE SEQUENCE [LARGE SCALE GENOMIC DNA]</scope>
    <source>
        <strain evidence="2">GMP-LS</strain>
    </source>
</reference>
<organism evidence="2 3">
    <name type="scientific">Xylaria bambusicola</name>
    <dbReference type="NCBI Taxonomy" id="326684"/>
    <lineage>
        <taxon>Eukaryota</taxon>
        <taxon>Fungi</taxon>
        <taxon>Dikarya</taxon>
        <taxon>Ascomycota</taxon>
        <taxon>Pezizomycotina</taxon>
        <taxon>Sordariomycetes</taxon>
        <taxon>Xylariomycetidae</taxon>
        <taxon>Xylariales</taxon>
        <taxon>Xylariaceae</taxon>
        <taxon>Xylaria</taxon>
    </lineage>
</organism>
<name>A0AAN7USU4_9PEZI</name>
<evidence type="ECO:0000313" key="3">
    <source>
        <dbReference type="Proteomes" id="UP001305414"/>
    </source>
</evidence>
<dbReference type="EMBL" id="JAWHQM010000046">
    <property type="protein sequence ID" value="KAK5634978.1"/>
    <property type="molecule type" value="Genomic_DNA"/>
</dbReference>
<proteinExistence type="predicted"/>
<sequence>MPDITYSTVLGLTWSGMERNIAILIGSVPALNPLLVPVGRYIRETLGSSTTGTKSEKSYPDQISKESNSRRISDADN</sequence>
<feature type="compositionally biased region" description="Basic and acidic residues" evidence="1">
    <location>
        <begin position="54"/>
        <end position="77"/>
    </location>
</feature>
<comment type="caution">
    <text evidence="2">The sequence shown here is derived from an EMBL/GenBank/DDBJ whole genome shotgun (WGS) entry which is preliminary data.</text>
</comment>
<evidence type="ECO:0000313" key="2">
    <source>
        <dbReference type="EMBL" id="KAK5634978.1"/>
    </source>
</evidence>
<gene>
    <name evidence="2" type="ORF">RRF57_010690</name>
</gene>
<keyword evidence="3" id="KW-1185">Reference proteome</keyword>
<evidence type="ECO:0000256" key="1">
    <source>
        <dbReference type="SAM" id="MobiDB-lite"/>
    </source>
</evidence>
<protein>
    <submittedName>
        <fullName evidence="2">Uncharacterized protein</fullName>
    </submittedName>
</protein>
<dbReference type="Proteomes" id="UP001305414">
    <property type="component" value="Unassembled WGS sequence"/>
</dbReference>
<feature type="region of interest" description="Disordered" evidence="1">
    <location>
        <begin position="46"/>
        <end position="77"/>
    </location>
</feature>
<accession>A0AAN7USU4</accession>
<dbReference type="AlphaFoldDB" id="A0AAN7USU4"/>